<reference evidence="1" key="2">
    <citation type="submission" date="2020-01" db="EMBL/GenBank/DDBJ databases">
        <authorList>
            <person name="Algora L."/>
            <person name="Schniete J.K."/>
            <person name="MacFadyen A."/>
            <person name="Hoskisson P.A."/>
            <person name="Hunter I.S."/>
            <person name="Herron P.R."/>
        </authorList>
    </citation>
    <scope>NUCLEOTIDE SEQUENCE</scope>
    <source>
        <strain evidence="1">ATCC 10970</strain>
    </source>
</reference>
<dbReference type="PANTHER" id="PTHR36436">
    <property type="entry name" value="SLL5081 PROTEIN"/>
    <property type="match status" value="1"/>
</dbReference>
<name>A0A8A1UVH0_STRR1</name>
<accession>A0A8A1UVH0</accession>
<protein>
    <submittedName>
        <fullName evidence="1">DUF1963 domain-containing protein</fullName>
    </submittedName>
</protein>
<dbReference type="InterPro" id="IPR035948">
    <property type="entry name" value="YwqG-like_sf"/>
</dbReference>
<dbReference type="EMBL" id="CP048261">
    <property type="protein sequence ID" value="QST83828.1"/>
    <property type="molecule type" value="Genomic_DNA"/>
</dbReference>
<reference evidence="1" key="3">
    <citation type="journal article" date="2021" name="bioRxiv">
        <title>Bilateral symmetry of linear streptomycete chromosomes.</title>
        <authorList>
            <person name="Algora-Gallardo L."/>
            <person name="Schniete J.K."/>
            <person name="Mark D.R."/>
            <person name="Hunter I.S."/>
            <person name="Herron P.R."/>
        </authorList>
    </citation>
    <scope>NUCLEOTIDE SEQUENCE</scope>
    <source>
        <strain evidence="1">ATCC 10970</strain>
    </source>
</reference>
<dbReference type="AlphaFoldDB" id="A0A8A1UVH0"/>
<proteinExistence type="predicted"/>
<reference evidence="1" key="1">
    <citation type="submission" date="2012-12" db="EMBL/GenBank/DDBJ databases">
        <authorList>
            <person name="Pethick F.E."/>
            <person name="MacFadyen A.C."/>
            <person name="Tang Z."/>
            <person name="Sangal V."/>
            <person name="Tze-Tze L."/>
            <person name="Chu J."/>
            <person name="Guo M."/>
            <person name="Kirby R."/>
            <person name="Hoskisson P.A."/>
            <person name="Herron P.R."/>
            <person name="Hunter I.S."/>
        </authorList>
    </citation>
    <scope>NUCLEOTIDE SEQUENCE</scope>
    <source>
        <strain evidence="1">ATCC 10970</strain>
    </source>
</reference>
<dbReference type="Pfam" id="PF09234">
    <property type="entry name" value="DUF1963"/>
    <property type="match status" value="1"/>
</dbReference>
<sequence length="274" mass="29986">MERTMSPPARLAAELMPAGAAERWTALLRPAVRLTRPDDRRAPLAGPPVGYLGGRPELPDDVPWPVWEGNGPLTFVASLSLSALAGADLDIPLPEDGTLLFFVSYGPGQGDGVPGLGPEGQRGARVVYVPEGTPVAERRVPGGLEEPYRRVPLSAEPEMTWPDREEFWLGDLVGASPGDELPEWVDAFDDALIDLSPKIWHRVGGYPIPIQGGLDCDFLGADEDPDDWVLLAQIDSDDRARMEWVHQGTLYWLISRADLAARNFAGARFTWQFL</sequence>
<organism evidence="1 2">
    <name type="scientific">Streptomyces rimosus subsp. rimosus (strain ATCC 10970 / DSM 40260 / JCM 4667 / NRRL 2234)</name>
    <dbReference type="NCBI Taxonomy" id="1265868"/>
    <lineage>
        <taxon>Bacteria</taxon>
        <taxon>Bacillati</taxon>
        <taxon>Actinomycetota</taxon>
        <taxon>Actinomycetes</taxon>
        <taxon>Kitasatosporales</taxon>
        <taxon>Streptomycetaceae</taxon>
        <taxon>Streptomyces</taxon>
    </lineage>
</organism>
<evidence type="ECO:0000313" key="1">
    <source>
        <dbReference type="EMBL" id="QST83828.1"/>
    </source>
</evidence>
<gene>
    <name evidence="1" type="ORF">SRIM_029905</name>
</gene>
<dbReference type="InterPro" id="IPR015315">
    <property type="entry name" value="DUF1963"/>
</dbReference>
<evidence type="ECO:0000313" key="2">
    <source>
        <dbReference type="Proteomes" id="UP000011074"/>
    </source>
</evidence>
<dbReference type="GeneID" id="66858280"/>
<dbReference type="Proteomes" id="UP000011074">
    <property type="component" value="Chromosome"/>
</dbReference>
<dbReference type="SUPFAM" id="SSF103032">
    <property type="entry name" value="Hypothetical protein YwqG"/>
    <property type="match status" value="1"/>
</dbReference>
<dbReference type="PANTHER" id="PTHR36436:SF6">
    <property type="entry name" value="SLL5081 PROTEIN"/>
    <property type="match status" value="1"/>
</dbReference>
<dbReference type="Gene3D" id="2.30.320.10">
    <property type="entry name" value="YwqG-like"/>
    <property type="match status" value="1"/>
</dbReference>
<dbReference type="RefSeq" id="WP_030182291.1">
    <property type="nucleotide sequence ID" value="NZ_CP048261.1"/>
</dbReference>